<organism evidence="5 6">
    <name type="scientific">Lophiostoma macrostomum CBS 122681</name>
    <dbReference type="NCBI Taxonomy" id="1314788"/>
    <lineage>
        <taxon>Eukaryota</taxon>
        <taxon>Fungi</taxon>
        <taxon>Dikarya</taxon>
        <taxon>Ascomycota</taxon>
        <taxon>Pezizomycotina</taxon>
        <taxon>Dothideomycetes</taxon>
        <taxon>Pleosporomycetidae</taxon>
        <taxon>Pleosporales</taxon>
        <taxon>Lophiostomataceae</taxon>
        <taxon>Lophiostoma</taxon>
    </lineage>
</organism>
<dbReference type="InterPro" id="IPR009057">
    <property type="entry name" value="Homeodomain-like_sf"/>
</dbReference>
<dbReference type="SUPFAM" id="SSF46689">
    <property type="entry name" value="Homeodomain-like"/>
    <property type="match status" value="1"/>
</dbReference>
<feature type="region of interest" description="Disordered" evidence="2">
    <location>
        <begin position="471"/>
        <end position="496"/>
    </location>
</feature>
<sequence>MESQMATLLGEAPAHERTTLNPISLLPPPSLAPRKPLPVEPWGDYARTNNATPSPASQESQARQQKSRAPIAEVLNNDASSPASAPPAPQTSSTAPFSGRLSDILLDPSKQYPYKKRKLDGHTTPPALTGNENQLFTLPKLPQLPKKTARRPRIPPLLQGLHQPPPLPEGRLFPPITGETGGFQRDIGDRPRPATPSSRPHEKEQGRLKDVVPREKSIARKEHSQDKVGTPSPLAKDQEKRGGNDTCEVPNKADGKHKELRKRNKWSEQETKHLLQGVSKFGIGNWKKILNCPEFAFNQRTAVDLKDRFRTCCPDEVKTRKPRSRIAKGSTSENRPESPSNTVDNDGSASQEPQAAEPAAETMPTRKPRSDKHRKGPAELAELGIQEPFLKNKRRQRREFSAQDDENLLKGFEKYGAIWHSMRDDEELGFNARHPTDLRDRFRIRFPELFAKAGYKLKPKDELVLKGKEEAVTHNATGDERSNQDAEKTSESEHRVDILNTTNAPASGHNLRAHALLQPLTTSFPRPLDDFPDMESEDDGEANRSPVTLNRNILHWAGVNPSALQGTSLAPHVPSLASLPGDLGLYMYSAMDGMPLDSAPFKPPPVPTTANLSSTSHAYSTHTNANVMSTSFPLLGPGPPPTSSISTSAPPPTTATANKHTMPSLSLLRTPNLPTIVYPHVPATSARNTMHNLPPPADLLSGMAMDMDARIGIDAAGPGAGAAQNTSTGFAWDDGMGAAASSYTNTLPTGNAATVPLAPLVGAGGKHSMGIGMGWDKALYDEPFGERSVLNSGIGRLAEA</sequence>
<evidence type="ECO:0000259" key="3">
    <source>
        <dbReference type="PROSITE" id="PS50090"/>
    </source>
</evidence>
<evidence type="ECO:0000259" key="4">
    <source>
        <dbReference type="PROSITE" id="PS51294"/>
    </source>
</evidence>
<feature type="compositionally biased region" description="Acidic residues" evidence="2">
    <location>
        <begin position="530"/>
        <end position="540"/>
    </location>
</feature>
<accession>A0A6A6T7X9</accession>
<dbReference type="EMBL" id="MU004354">
    <property type="protein sequence ID" value="KAF2655053.1"/>
    <property type="molecule type" value="Genomic_DNA"/>
</dbReference>
<dbReference type="PROSITE" id="PS50090">
    <property type="entry name" value="MYB_LIKE"/>
    <property type="match status" value="1"/>
</dbReference>
<feature type="region of interest" description="Disordered" evidence="2">
    <location>
        <begin position="1"/>
        <end position="271"/>
    </location>
</feature>
<dbReference type="PROSITE" id="PS51294">
    <property type="entry name" value="HTH_MYB"/>
    <property type="match status" value="1"/>
</dbReference>
<dbReference type="SMART" id="SM00717">
    <property type="entry name" value="SANT"/>
    <property type="match status" value="2"/>
</dbReference>
<evidence type="ECO:0000313" key="5">
    <source>
        <dbReference type="EMBL" id="KAF2655053.1"/>
    </source>
</evidence>
<feature type="compositionally biased region" description="Low complexity" evidence="2">
    <location>
        <begin position="348"/>
        <end position="361"/>
    </location>
</feature>
<feature type="compositionally biased region" description="Basic and acidic residues" evidence="2">
    <location>
        <begin position="199"/>
        <end position="226"/>
    </location>
</feature>
<dbReference type="Gene3D" id="1.10.246.220">
    <property type="match status" value="1"/>
</dbReference>
<evidence type="ECO:0000313" key="6">
    <source>
        <dbReference type="Proteomes" id="UP000799324"/>
    </source>
</evidence>
<feature type="compositionally biased region" description="Polar residues" evidence="2">
    <location>
        <begin position="47"/>
        <end position="64"/>
    </location>
</feature>
<dbReference type="CDD" id="cd11660">
    <property type="entry name" value="SANT_TRF"/>
    <property type="match status" value="1"/>
</dbReference>
<feature type="compositionally biased region" description="Polar residues" evidence="2">
    <location>
        <begin position="329"/>
        <end position="347"/>
    </location>
</feature>
<dbReference type="InterPro" id="IPR052450">
    <property type="entry name" value="TRBD-Containing_Protein"/>
</dbReference>
<dbReference type="InterPro" id="IPR001005">
    <property type="entry name" value="SANT/Myb"/>
</dbReference>
<keyword evidence="1" id="KW-0539">Nucleus</keyword>
<dbReference type="Pfam" id="PF00249">
    <property type="entry name" value="Myb_DNA-binding"/>
    <property type="match status" value="1"/>
</dbReference>
<proteinExistence type="predicted"/>
<feature type="domain" description="HTH myb-type" evidence="4">
    <location>
        <begin position="258"/>
        <end position="317"/>
    </location>
</feature>
<dbReference type="InterPro" id="IPR017930">
    <property type="entry name" value="Myb_dom"/>
</dbReference>
<protein>
    <recommendedName>
        <fullName evidence="7">Myb-like domain-containing protein</fullName>
    </recommendedName>
</protein>
<dbReference type="Proteomes" id="UP000799324">
    <property type="component" value="Unassembled WGS sequence"/>
</dbReference>
<keyword evidence="6" id="KW-1185">Reference proteome</keyword>
<dbReference type="PANTHER" id="PTHR46734:SF1">
    <property type="entry name" value="TELOMERIC REPEAT-BINDING FACTOR 1"/>
    <property type="match status" value="1"/>
</dbReference>
<dbReference type="OrthoDB" id="608866at2759"/>
<feature type="region of interest" description="Disordered" evidence="2">
    <location>
        <begin position="318"/>
        <end position="402"/>
    </location>
</feature>
<evidence type="ECO:0000256" key="1">
    <source>
        <dbReference type="ARBA" id="ARBA00023242"/>
    </source>
</evidence>
<feature type="compositionally biased region" description="Basic residues" evidence="2">
    <location>
        <begin position="366"/>
        <end position="375"/>
    </location>
</feature>
<reference evidence="5" key="1">
    <citation type="journal article" date="2020" name="Stud. Mycol.">
        <title>101 Dothideomycetes genomes: a test case for predicting lifestyles and emergence of pathogens.</title>
        <authorList>
            <person name="Haridas S."/>
            <person name="Albert R."/>
            <person name="Binder M."/>
            <person name="Bloem J."/>
            <person name="Labutti K."/>
            <person name="Salamov A."/>
            <person name="Andreopoulos B."/>
            <person name="Baker S."/>
            <person name="Barry K."/>
            <person name="Bills G."/>
            <person name="Bluhm B."/>
            <person name="Cannon C."/>
            <person name="Castanera R."/>
            <person name="Culley D."/>
            <person name="Daum C."/>
            <person name="Ezra D."/>
            <person name="Gonzalez J."/>
            <person name="Henrissat B."/>
            <person name="Kuo A."/>
            <person name="Liang C."/>
            <person name="Lipzen A."/>
            <person name="Lutzoni F."/>
            <person name="Magnuson J."/>
            <person name="Mondo S."/>
            <person name="Nolan M."/>
            <person name="Ohm R."/>
            <person name="Pangilinan J."/>
            <person name="Park H.-J."/>
            <person name="Ramirez L."/>
            <person name="Alfaro M."/>
            <person name="Sun H."/>
            <person name="Tritt A."/>
            <person name="Yoshinaga Y."/>
            <person name="Zwiers L.-H."/>
            <person name="Turgeon B."/>
            <person name="Goodwin S."/>
            <person name="Spatafora J."/>
            <person name="Crous P."/>
            <person name="Grigoriev I."/>
        </authorList>
    </citation>
    <scope>NUCLEOTIDE SEQUENCE</scope>
    <source>
        <strain evidence="5">CBS 122681</strain>
    </source>
</reference>
<dbReference type="AlphaFoldDB" id="A0A6A6T7X9"/>
<feature type="domain" description="Myb-like" evidence="3">
    <location>
        <begin position="258"/>
        <end position="311"/>
    </location>
</feature>
<evidence type="ECO:0008006" key="7">
    <source>
        <dbReference type="Google" id="ProtNLM"/>
    </source>
</evidence>
<name>A0A6A6T7X9_9PLEO</name>
<dbReference type="PANTHER" id="PTHR46734">
    <property type="entry name" value="TELOMERIC REPEAT-BINDING FACTOR 1 TERF1"/>
    <property type="match status" value="1"/>
</dbReference>
<gene>
    <name evidence="5" type="ORF">K491DRAFT_716565</name>
</gene>
<feature type="region of interest" description="Disordered" evidence="2">
    <location>
        <begin position="523"/>
        <end position="545"/>
    </location>
</feature>
<feature type="compositionally biased region" description="Pro residues" evidence="2">
    <location>
        <begin position="25"/>
        <end position="39"/>
    </location>
</feature>
<feature type="region of interest" description="Disordered" evidence="2">
    <location>
        <begin position="630"/>
        <end position="660"/>
    </location>
</feature>
<dbReference type="Gene3D" id="1.10.10.60">
    <property type="entry name" value="Homeodomain-like"/>
    <property type="match status" value="1"/>
</dbReference>
<evidence type="ECO:0000256" key="2">
    <source>
        <dbReference type="SAM" id="MobiDB-lite"/>
    </source>
</evidence>